<dbReference type="GO" id="GO:0032267">
    <property type="term" value="F:tRNA(Ile)-lysidine synthase activity"/>
    <property type="evidence" value="ECO:0007669"/>
    <property type="project" value="UniProtKB-EC"/>
</dbReference>
<dbReference type="Gene3D" id="3.40.50.620">
    <property type="entry name" value="HUPs"/>
    <property type="match status" value="1"/>
</dbReference>
<protein>
    <recommendedName>
        <fullName evidence="6">tRNA(Ile)-lysidine synthase</fullName>
        <ecNumber evidence="6">6.3.4.19</ecNumber>
    </recommendedName>
    <alternativeName>
        <fullName evidence="6">tRNA(Ile)-2-lysyl-cytidine synthase</fullName>
    </alternativeName>
    <alternativeName>
        <fullName evidence="6">tRNA(Ile)-lysidine synthetase</fullName>
    </alternativeName>
</protein>
<sequence>MESAEVALLQTVAQALVPARPCGAAPLSLAVAVSGGGDSVALLHLLHRTAPAAGLTLHAVTVDHGLRPDSAAEAAQVAELCAGLGIPHRVLRWSGPAAQGNLMDQARRARIALIADWARGQGIPHVMLGHTADDNAESFLMNLGRAAGLDGLSGMRGQWQEQGIAWHRPLLRHTRETLRAYLRRNGLGWIDDPSNDNDRFTRVKARRALKALKPLGITVDRLSDVISNLSAARDTVQNSVAHAARDRVTVTGGALQVQRSALIDSDPEIRRRLLIAMIQWYSGAPYPPRESKLSQLFTALAEGRDATLGGVRFRCKGDICMVSRELRAVMGPVQPGLIWDHRWHLSGPVQEGQAIAALGPDGLRQCPGWRDHGSRDALLASPGIWLGDRLISAPLAGKTAGWTATLSPDFSLFVISH</sequence>
<comment type="similarity">
    <text evidence="6">Belongs to the tRNA(Ile)-lysidine synthase family.</text>
</comment>
<evidence type="ECO:0000256" key="5">
    <source>
        <dbReference type="ARBA" id="ARBA00048539"/>
    </source>
</evidence>
<comment type="subcellular location">
    <subcellularLocation>
        <location evidence="6">Cytoplasm</location>
    </subcellularLocation>
</comment>
<evidence type="ECO:0000259" key="7">
    <source>
        <dbReference type="Pfam" id="PF01171"/>
    </source>
</evidence>
<dbReference type="CDD" id="cd01992">
    <property type="entry name" value="TilS_N"/>
    <property type="match status" value="1"/>
</dbReference>
<evidence type="ECO:0000256" key="3">
    <source>
        <dbReference type="ARBA" id="ARBA00022741"/>
    </source>
</evidence>
<comment type="domain">
    <text evidence="6">The N-terminal region contains the highly conserved SGGXDS motif, predicted to be a P-loop motif involved in ATP binding.</text>
</comment>
<comment type="catalytic activity">
    <reaction evidence="5 6">
        <text>cytidine(34) in tRNA(Ile2) + L-lysine + ATP = lysidine(34) in tRNA(Ile2) + AMP + diphosphate + H(+)</text>
        <dbReference type="Rhea" id="RHEA:43744"/>
        <dbReference type="Rhea" id="RHEA-COMP:10625"/>
        <dbReference type="Rhea" id="RHEA-COMP:10670"/>
        <dbReference type="ChEBI" id="CHEBI:15378"/>
        <dbReference type="ChEBI" id="CHEBI:30616"/>
        <dbReference type="ChEBI" id="CHEBI:32551"/>
        <dbReference type="ChEBI" id="CHEBI:33019"/>
        <dbReference type="ChEBI" id="CHEBI:82748"/>
        <dbReference type="ChEBI" id="CHEBI:83665"/>
        <dbReference type="ChEBI" id="CHEBI:456215"/>
        <dbReference type="EC" id="6.3.4.19"/>
    </reaction>
</comment>
<dbReference type="NCBIfam" id="TIGR02432">
    <property type="entry name" value="lysidine_TilS_N"/>
    <property type="match status" value="1"/>
</dbReference>
<keyword evidence="4 6" id="KW-0067">ATP-binding</keyword>
<keyword evidence="6" id="KW-0963">Cytoplasm</keyword>
<keyword evidence="3 6" id="KW-0547">Nucleotide-binding</keyword>
<evidence type="ECO:0000256" key="2">
    <source>
        <dbReference type="ARBA" id="ARBA00022694"/>
    </source>
</evidence>
<evidence type="ECO:0000256" key="6">
    <source>
        <dbReference type="HAMAP-Rule" id="MF_01161"/>
    </source>
</evidence>
<evidence type="ECO:0000313" key="8">
    <source>
        <dbReference type="EMBL" id="MEH7828336.1"/>
    </source>
</evidence>
<dbReference type="RefSeq" id="WP_335422179.1">
    <property type="nucleotide sequence ID" value="NZ_JBALHR010000004.1"/>
</dbReference>
<evidence type="ECO:0000256" key="4">
    <source>
        <dbReference type="ARBA" id="ARBA00022840"/>
    </source>
</evidence>
<dbReference type="Proteomes" id="UP001431963">
    <property type="component" value="Unassembled WGS sequence"/>
</dbReference>
<dbReference type="PANTHER" id="PTHR43033:SF1">
    <property type="entry name" value="TRNA(ILE)-LYSIDINE SYNTHASE-RELATED"/>
    <property type="match status" value="1"/>
</dbReference>
<accession>A0ABU8BUH1</accession>
<comment type="function">
    <text evidence="6">Ligates lysine onto the cytidine present at position 34 of the AUA codon-specific tRNA(Ile) that contains the anticodon CAU, in an ATP-dependent manner. Cytidine is converted to lysidine, thus changing the amino acid specificity of the tRNA from methionine to isoleucine.</text>
</comment>
<proteinExistence type="inferred from homology"/>
<dbReference type="HAMAP" id="MF_01161">
    <property type="entry name" value="tRNA_Ile_lys_synt"/>
    <property type="match status" value="1"/>
</dbReference>
<comment type="caution">
    <text evidence="8">The sequence shown here is derived from an EMBL/GenBank/DDBJ whole genome shotgun (WGS) entry which is preliminary data.</text>
</comment>
<dbReference type="PANTHER" id="PTHR43033">
    <property type="entry name" value="TRNA(ILE)-LYSIDINE SYNTHASE-RELATED"/>
    <property type="match status" value="1"/>
</dbReference>
<organism evidence="8 9">
    <name type="scientific">Gemmobacter denitrificans</name>
    <dbReference type="NCBI Taxonomy" id="3123040"/>
    <lineage>
        <taxon>Bacteria</taxon>
        <taxon>Pseudomonadati</taxon>
        <taxon>Pseudomonadota</taxon>
        <taxon>Alphaproteobacteria</taxon>
        <taxon>Rhodobacterales</taxon>
        <taxon>Paracoccaceae</taxon>
        <taxon>Gemmobacter</taxon>
    </lineage>
</organism>
<dbReference type="InterPro" id="IPR012795">
    <property type="entry name" value="tRNA_Ile_lys_synt_N"/>
</dbReference>
<dbReference type="EMBL" id="JBALHR010000004">
    <property type="protein sequence ID" value="MEH7828336.1"/>
    <property type="molecule type" value="Genomic_DNA"/>
</dbReference>
<dbReference type="Pfam" id="PF01171">
    <property type="entry name" value="ATP_bind_3"/>
    <property type="match status" value="1"/>
</dbReference>
<dbReference type="InterPro" id="IPR012094">
    <property type="entry name" value="tRNA_Ile_lys_synt"/>
</dbReference>
<dbReference type="InterPro" id="IPR011063">
    <property type="entry name" value="TilS/TtcA_N"/>
</dbReference>
<evidence type="ECO:0000256" key="1">
    <source>
        <dbReference type="ARBA" id="ARBA00022598"/>
    </source>
</evidence>
<feature type="domain" description="tRNA(Ile)-lysidine/2-thiocytidine synthase N-terminal" evidence="7">
    <location>
        <begin position="29"/>
        <end position="207"/>
    </location>
</feature>
<dbReference type="InterPro" id="IPR014729">
    <property type="entry name" value="Rossmann-like_a/b/a_fold"/>
</dbReference>
<dbReference type="EC" id="6.3.4.19" evidence="6"/>
<dbReference type="SUPFAM" id="SSF52402">
    <property type="entry name" value="Adenine nucleotide alpha hydrolases-like"/>
    <property type="match status" value="1"/>
</dbReference>
<name>A0ABU8BUH1_9RHOB</name>
<feature type="binding site" evidence="6">
    <location>
        <begin position="34"/>
        <end position="39"/>
    </location>
    <ligand>
        <name>ATP</name>
        <dbReference type="ChEBI" id="CHEBI:30616"/>
    </ligand>
</feature>
<keyword evidence="9" id="KW-1185">Reference proteome</keyword>
<gene>
    <name evidence="6 8" type="primary">tilS</name>
    <name evidence="8" type="ORF">V6590_09240</name>
</gene>
<keyword evidence="1 6" id="KW-0436">Ligase</keyword>
<reference evidence="8" key="1">
    <citation type="submission" date="2024-02" db="EMBL/GenBank/DDBJ databases">
        <title>Genome sequences of strain Gemmobacter sp. JM10B15.</title>
        <authorList>
            <person name="Zhang M."/>
        </authorList>
    </citation>
    <scope>NUCLEOTIDE SEQUENCE</scope>
    <source>
        <strain evidence="8">JM10B15</strain>
    </source>
</reference>
<evidence type="ECO:0000313" key="9">
    <source>
        <dbReference type="Proteomes" id="UP001431963"/>
    </source>
</evidence>
<keyword evidence="2 6" id="KW-0819">tRNA processing</keyword>